<dbReference type="GO" id="GO:0006355">
    <property type="term" value="P:regulation of DNA-templated transcription"/>
    <property type="evidence" value="ECO:0007669"/>
    <property type="project" value="UniProtKB-UniRule"/>
</dbReference>
<evidence type="ECO:0000256" key="3">
    <source>
        <dbReference type="ARBA" id="ARBA00023163"/>
    </source>
</evidence>
<gene>
    <name evidence="4" type="primary">pyrR</name>
    <name evidence="6" type="ordered locus">COPRO5265_1312</name>
</gene>
<dbReference type="PANTHER" id="PTHR11608">
    <property type="entry name" value="BIFUNCTIONAL PROTEIN PYRR"/>
    <property type="match status" value="1"/>
</dbReference>
<feature type="domain" description="Phosphoribosyltransferase" evidence="5">
    <location>
        <begin position="16"/>
        <end position="168"/>
    </location>
</feature>
<evidence type="ECO:0000256" key="2">
    <source>
        <dbReference type="ARBA" id="ARBA00023015"/>
    </source>
</evidence>
<dbReference type="PANTHER" id="PTHR11608:SF0">
    <property type="entry name" value="BIFUNCTIONAL PROTEIN PYRR"/>
    <property type="match status" value="1"/>
</dbReference>
<dbReference type="NCBIfam" id="NF003545">
    <property type="entry name" value="PRK05205.1-1"/>
    <property type="match status" value="1"/>
</dbReference>
<keyword evidence="4 6" id="KW-0808">Transferase</keyword>
<dbReference type="SUPFAM" id="SSF53271">
    <property type="entry name" value="PRTase-like"/>
    <property type="match status" value="1"/>
</dbReference>
<dbReference type="NCBIfam" id="NF003549">
    <property type="entry name" value="PRK05205.1-5"/>
    <property type="match status" value="1"/>
</dbReference>
<dbReference type="EC" id="2.4.2.9" evidence="4"/>
<comment type="function">
    <text evidence="4">Also displays a weak uracil phosphoribosyltransferase activity which is not physiologically significant.</text>
</comment>
<evidence type="ECO:0000259" key="5">
    <source>
        <dbReference type="Pfam" id="PF00156"/>
    </source>
</evidence>
<dbReference type="NCBIfam" id="NF003547">
    <property type="entry name" value="PRK05205.1-3"/>
    <property type="match status" value="1"/>
</dbReference>
<dbReference type="Pfam" id="PF00156">
    <property type="entry name" value="Pribosyltran"/>
    <property type="match status" value="1"/>
</dbReference>
<keyword evidence="7" id="KW-1185">Reference proteome</keyword>
<sequence>MSQLKEKAKIMSADDMRRALARLAHEILERNQGADNLMLVGIRRRGIPLAKRLAQAIQSIEGVQVPVGELDITLYRDDLSALGPNPIVHQTIIPKRVDDAIIVLVDDVVYTGRTVRAALDALFDLGRPRAVQLCVLIDRGHRELPIRPDFTGKNVPTSKKEVIEVHVEEIDGEDAVYIMEKVD</sequence>
<evidence type="ECO:0000256" key="4">
    <source>
        <dbReference type="HAMAP-Rule" id="MF_01219"/>
    </source>
</evidence>
<comment type="catalytic activity">
    <reaction evidence="4">
        <text>UMP + diphosphate = 5-phospho-alpha-D-ribose 1-diphosphate + uracil</text>
        <dbReference type="Rhea" id="RHEA:13017"/>
        <dbReference type="ChEBI" id="CHEBI:17568"/>
        <dbReference type="ChEBI" id="CHEBI:33019"/>
        <dbReference type="ChEBI" id="CHEBI:57865"/>
        <dbReference type="ChEBI" id="CHEBI:58017"/>
        <dbReference type="EC" id="2.4.2.9"/>
    </reaction>
</comment>
<dbReference type="InterPro" id="IPR000836">
    <property type="entry name" value="PRTase_dom"/>
</dbReference>
<feature type="short sequence motif" description="PRPP-binding" evidence="4">
    <location>
        <begin position="102"/>
        <end position="114"/>
    </location>
</feature>
<dbReference type="CDD" id="cd06223">
    <property type="entry name" value="PRTases_typeI"/>
    <property type="match status" value="1"/>
</dbReference>
<keyword evidence="3 4" id="KW-0804">Transcription</keyword>
<keyword evidence="2 4" id="KW-0805">Transcription regulation</keyword>
<protein>
    <recommendedName>
        <fullName evidence="4">Bifunctional protein PyrR</fullName>
    </recommendedName>
    <domain>
        <recommendedName>
            <fullName evidence="4">Pyrimidine operon regulatory protein</fullName>
        </recommendedName>
    </domain>
    <domain>
        <recommendedName>
            <fullName evidence="4">Uracil phosphoribosyltransferase</fullName>
            <shortName evidence="4">UPRTase</shortName>
            <ecNumber evidence="4">2.4.2.9</ecNumber>
        </recommendedName>
    </domain>
</protein>
<evidence type="ECO:0000313" key="6">
    <source>
        <dbReference type="EMBL" id="ACI17109.1"/>
    </source>
</evidence>
<dbReference type="KEGG" id="cpo:COPRO5265_1312"/>
<comment type="similarity">
    <text evidence="1 4">Belongs to the purine/pyrimidine phosphoribosyltransferase family. PyrR subfamily.</text>
</comment>
<proteinExistence type="inferred from homology"/>
<dbReference type="OrthoDB" id="9802227at2"/>
<dbReference type="Proteomes" id="UP000001732">
    <property type="component" value="Chromosome"/>
</dbReference>
<dbReference type="InterPro" id="IPR023050">
    <property type="entry name" value="PyrR"/>
</dbReference>
<dbReference type="InterPro" id="IPR029057">
    <property type="entry name" value="PRTase-like"/>
</dbReference>
<dbReference type="eggNOG" id="COG2065">
    <property type="taxonomic scope" value="Bacteria"/>
</dbReference>
<evidence type="ECO:0000313" key="7">
    <source>
        <dbReference type="Proteomes" id="UP000001732"/>
    </source>
</evidence>
<organism evidence="6 7">
    <name type="scientific">Coprothermobacter proteolyticus (strain ATCC 35245 / DSM 5265 / OCM 4 / BT)</name>
    <dbReference type="NCBI Taxonomy" id="309798"/>
    <lineage>
        <taxon>Bacteria</taxon>
        <taxon>Pseudomonadati</taxon>
        <taxon>Coprothermobacterota</taxon>
        <taxon>Coprothermobacteria</taxon>
        <taxon>Coprothermobacterales</taxon>
        <taxon>Coprothermobacteraceae</taxon>
        <taxon>Coprothermobacter</taxon>
    </lineage>
</organism>
<accession>B5YA16</accession>
<dbReference type="RefSeq" id="WP_012543761.1">
    <property type="nucleotide sequence ID" value="NC_011295.1"/>
</dbReference>
<reference evidence="7" key="1">
    <citation type="submission" date="2008-08" db="EMBL/GenBank/DDBJ databases">
        <title>The complete genome sequence of Coprothermobacter proteolyticus strain ATCC 5245 / DSM 5265 / BT.</title>
        <authorList>
            <person name="Dodson R.J."/>
            <person name="Durkin A.S."/>
            <person name="Wu M."/>
            <person name="Eisen J."/>
            <person name="Sutton G."/>
        </authorList>
    </citation>
    <scope>NUCLEOTIDE SEQUENCE [LARGE SCALE GENOMIC DNA]</scope>
    <source>
        <strain evidence="7">ATCC 35245 / DSM 5265 / OCM 4 / BT</strain>
    </source>
</reference>
<dbReference type="AlphaFoldDB" id="B5YA16"/>
<dbReference type="InterPro" id="IPR050137">
    <property type="entry name" value="PyrR_bifunctional"/>
</dbReference>
<keyword evidence="4 6" id="KW-0328">Glycosyltransferase</keyword>
<dbReference type="Gene3D" id="3.40.50.2020">
    <property type="match status" value="1"/>
</dbReference>
<reference evidence="6 7" key="2">
    <citation type="journal article" date="2014" name="Genome Announc.">
        <title>Complete Genome Sequence of Coprothermobacter proteolyticus DSM 5265.</title>
        <authorList>
            <person name="Alexiev A."/>
            <person name="Coil D.A."/>
            <person name="Badger J.H."/>
            <person name="Enticknap J."/>
            <person name="Ward N."/>
            <person name="Robb F.T."/>
            <person name="Eisen J.A."/>
        </authorList>
    </citation>
    <scope>NUCLEOTIDE SEQUENCE [LARGE SCALE GENOMIC DNA]</scope>
    <source>
        <strain evidence="7">ATCC 35245 / DSM 5265 / OCM 4 / BT</strain>
    </source>
</reference>
<dbReference type="HOGENOM" id="CLU_094234_2_1_9"/>
<evidence type="ECO:0000256" key="1">
    <source>
        <dbReference type="ARBA" id="ARBA00005565"/>
    </source>
</evidence>
<dbReference type="HAMAP" id="MF_01219">
    <property type="entry name" value="PyrR"/>
    <property type="match status" value="1"/>
</dbReference>
<comment type="function">
    <text evidence="4">Regulates the transcription of the pyrimidine nucleotide (pyr) operon in response to exogenous pyrimidines.</text>
</comment>
<dbReference type="STRING" id="309798.COPRO5265_1312"/>
<name>B5YA16_COPPD</name>
<dbReference type="FunFam" id="3.40.50.2020:FF:000020">
    <property type="entry name" value="Bifunctional protein PyrR"/>
    <property type="match status" value="1"/>
</dbReference>
<dbReference type="GO" id="GO:0004845">
    <property type="term" value="F:uracil phosphoribosyltransferase activity"/>
    <property type="evidence" value="ECO:0007669"/>
    <property type="project" value="UniProtKB-UniRule"/>
</dbReference>
<dbReference type="EMBL" id="CP001145">
    <property type="protein sequence ID" value="ACI17109.1"/>
    <property type="molecule type" value="Genomic_DNA"/>
</dbReference>